<dbReference type="InterPro" id="IPR015168">
    <property type="entry name" value="SsuA/THI5"/>
</dbReference>
<keyword evidence="5" id="KW-0813">Transport</keyword>
<accession>W0R7A5</accession>
<evidence type="ECO:0000256" key="5">
    <source>
        <dbReference type="RuleBase" id="RU363032"/>
    </source>
</evidence>
<comment type="similarity">
    <text evidence="5">Belongs to the binding-protein-dependent transport system permease family.</text>
</comment>
<keyword evidence="2 5" id="KW-0812">Transmembrane</keyword>
<keyword evidence="4 5" id="KW-0472">Membrane</keyword>
<dbReference type="PANTHER" id="PTHR31528:SF3">
    <property type="entry name" value="THIAMINE BIOSYNTHESIS PROTEIN HI_0357-RELATED"/>
    <property type="match status" value="1"/>
</dbReference>
<proteinExistence type="inferred from homology"/>
<feature type="transmembrane region" description="Helical" evidence="5">
    <location>
        <begin position="180"/>
        <end position="198"/>
    </location>
</feature>
<dbReference type="InterPro" id="IPR035906">
    <property type="entry name" value="MetI-like_sf"/>
</dbReference>
<dbReference type="CDD" id="cd13651">
    <property type="entry name" value="PBP2_ThiY"/>
    <property type="match status" value="1"/>
</dbReference>
<evidence type="ECO:0000256" key="3">
    <source>
        <dbReference type="ARBA" id="ARBA00022989"/>
    </source>
</evidence>
<protein>
    <submittedName>
        <fullName evidence="7">Thiamine biosynthesis protein</fullName>
    </submittedName>
</protein>
<evidence type="ECO:0000256" key="1">
    <source>
        <dbReference type="ARBA" id="ARBA00004651"/>
    </source>
</evidence>
<gene>
    <name evidence="7" type="ORF">F544_10990</name>
</gene>
<dbReference type="SUPFAM" id="SSF53850">
    <property type="entry name" value="Periplasmic binding protein-like II"/>
    <property type="match status" value="1"/>
</dbReference>
<feature type="transmembrane region" description="Helical" evidence="5">
    <location>
        <begin position="92"/>
        <end position="118"/>
    </location>
</feature>
<dbReference type="Pfam" id="PF00528">
    <property type="entry name" value="BPD_transp_1"/>
    <property type="match status" value="1"/>
</dbReference>
<organism evidence="7 8">
    <name type="scientific">Bibersteinia trehalosi USDA-ARS-USMARC-190</name>
    <dbReference type="NCBI Taxonomy" id="1263832"/>
    <lineage>
        <taxon>Bacteria</taxon>
        <taxon>Pseudomonadati</taxon>
        <taxon>Pseudomonadota</taxon>
        <taxon>Gammaproteobacteria</taxon>
        <taxon>Pasteurellales</taxon>
        <taxon>Pasteurellaceae</taxon>
        <taxon>Bibersteinia</taxon>
    </lineage>
</organism>
<dbReference type="HOGENOM" id="CLU_036390_0_0_6"/>
<dbReference type="KEGG" id="btra:F544_10990"/>
<feature type="transmembrane region" description="Helical" evidence="5">
    <location>
        <begin position="124"/>
        <end position="143"/>
    </location>
</feature>
<dbReference type="Gene3D" id="3.40.190.10">
    <property type="entry name" value="Periplasmic binding protein-like II"/>
    <property type="match status" value="2"/>
</dbReference>
<name>W0R7A5_BIBTR</name>
<dbReference type="PATRIC" id="fig|1263832.3.peg.1090"/>
<evidence type="ECO:0000256" key="2">
    <source>
        <dbReference type="ARBA" id="ARBA00022692"/>
    </source>
</evidence>
<dbReference type="Pfam" id="PF09084">
    <property type="entry name" value="NMT1"/>
    <property type="match status" value="1"/>
</dbReference>
<evidence type="ECO:0000313" key="7">
    <source>
        <dbReference type="EMBL" id="AHG86327.1"/>
    </source>
</evidence>
<reference evidence="7 8" key="1">
    <citation type="submission" date="2013-12" db="EMBL/GenBank/DDBJ databases">
        <title>Annotation of the Bibersteinia trehalosi USDA-ARS-USMARC-190 complete genome.</title>
        <authorList>
            <person name="Harhay G.P."/>
            <person name="McVey S."/>
            <person name="Clawson M.L."/>
            <person name="Bono J."/>
            <person name="Heaton M.P."/>
            <person name="Chitko-Mckown C.G."/>
            <person name="Harhay D.M."/>
            <person name="Smith T.P.L."/>
        </authorList>
    </citation>
    <scope>NUCLEOTIDE SEQUENCE [LARGE SCALE GENOMIC DNA]</scope>
    <source>
        <strain evidence="7 8">USDA-ARS-USMARC-190</strain>
    </source>
</reference>
<feature type="transmembrane region" description="Helical" evidence="5">
    <location>
        <begin position="219"/>
        <end position="237"/>
    </location>
</feature>
<feature type="domain" description="ABC transmembrane type-1" evidence="6">
    <location>
        <begin position="58"/>
        <end position="238"/>
    </location>
</feature>
<sequence>MKILQKFPRFRPLVIALCLLLLWQSTVILGEIPPYLLPSPFTVWQKLSENAPLLWSHAQITLLEILLGLLLGSVFGLGSALLLMRYQRLSGLLLPILVISQAIPVFAIAPLLVMWFGYGLASKIMMTVLIIYFPVTTACFDGLRNTPNTWLDLAKTLQISPLAILFKVRLPAALPSLASGLRIAVSVAPIGAIVGEWVGSSQGLGYLMLHANARMHTDLMFAALFILIIQALALYFLPTGCSDALCLGRHIYIKRRNTMTLHRTFLAVATLMAAQTLVAKEKISLMLDWFVNPDHAAIIVAQQKGYFAEQGLEVEIIEPADPSMPPKLVAAGKADLAINYQPQLQQQVAQGLPLARIGSLIATPLNSLVVLDNDKINSLADLKGKKIGYSVSGFEDALLKAMLSSVNVSKQDIELVNVNWSLSPALLSGQVDAVIGAFRNFELNQLALEKHKGKAFFPEEHGVPPYDELIVVAHKEKANQPKFSAFLTALEQATVYTLNRPHAAWEAFVSYKPQELNNELNRRAWTDTLPRLAHRPRALDSHRYHRMAEFLNAQGLIKEMPPLENYAVELK</sequence>
<dbReference type="CDD" id="cd06261">
    <property type="entry name" value="TM_PBP2"/>
    <property type="match status" value="1"/>
</dbReference>
<dbReference type="Proteomes" id="UP000019086">
    <property type="component" value="Chromosome"/>
</dbReference>
<dbReference type="PROSITE" id="PS50928">
    <property type="entry name" value="ABC_TM1"/>
    <property type="match status" value="1"/>
</dbReference>
<dbReference type="GO" id="GO:0009228">
    <property type="term" value="P:thiamine biosynthetic process"/>
    <property type="evidence" value="ECO:0007669"/>
    <property type="project" value="InterPro"/>
</dbReference>
<keyword evidence="3 5" id="KW-1133">Transmembrane helix</keyword>
<evidence type="ECO:0000256" key="4">
    <source>
        <dbReference type="ARBA" id="ARBA00023136"/>
    </source>
</evidence>
<comment type="subcellular location">
    <subcellularLocation>
        <location evidence="1 5">Cell membrane</location>
        <topology evidence="1 5">Multi-pass membrane protein</topology>
    </subcellularLocation>
</comment>
<dbReference type="Gene3D" id="1.10.3720.10">
    <property type="entry name" value="MetI-like"/>
    <property type="match status" value="1"/>
</dbReference>
<dbReference type="InterPro" id="IPR027939">
    <property type="entry name" value="NMT1/THI5"/>
</dbReference>
<dbReference type="PANTHER" id="PTHR31528">
    <property type="entry name" value="4-AMINO-5-HYDROXYMETHYL-2-METHYLPYRIMIDINE PHOSPHATE SYNTHASE THI11-RELATED"/>
    <property type="match status" value="1"/>
</dbReference>
<evidence type="ECO:0000259" key="6">
    <source>
        <dbReference type="PROSITE" id="PS50928"/>
    </source>
</evidence>
<evidence type="ECO:0000313" key="8">
    <source>
        <dbReference type="Proteomes" id="UP000019086"/>
    </source>
</evidence>
<dbReference type="GO" id="GO:0005886">
    <property type="term" value="C:plasma membrane"/>
    <property type="evidence" value="ECO:0007669"/>
    <property type="project" value="UniProtKB-SubCell"/>
</dbReference>
<dbReference type="GO" id="GO:0055085">
    <property type="term" value="P:transmembrane transport"/>
    <property type="evidence" value="ECO:0007669"/>
    <property type="project" value="InterPro"/>
</dbReference>
<dbReference type="AlphaFoldDB" id="W0R7A5"/>
<dbReference type="InterPro" id="IPR000515">
    <property type="entry name" value="MetI-like"/>
</dbReference>
<feature type="transmembrane region" description="Helical" evidence="5">
    <location>
        <begin position="54"/>
        <end position="83"/>
    </location>
</feature>
<dbReference type="SUPFAM" id="SSF161098">
    <property type="entry name" value="MetI-like"/>
    <property type="match status" value="1"/>
</dbReference>
<dbReference type="EMBL" id="CP006956">
    <property type="protein sequence ID" value="AHG86327.1"/>
    <property type="molecule type" value="Genomic_DNA"/>
</dbReference>